<dbReference type="InterPro" id="IPR023753">
    <property type="entry name" value="FAD/NAD-binding_dom"/>
</dbReference>
<keyword evidence="1" id="KW-0285">Flavoprotein</keyword>
<evidence type="ECO:0000313" key="6">
    <source>
        <dbReference type="Proteomes" id="UP000219072"/>
    </source>
</evidence>
<sequence length="336" mass="34627">MTTRGTPPSGDDRDAYDVAVIGGGPAGLSGALALARSRRRVLVIDAGEPRNAPSAHAHNYLTRDGAPPAEILAAGRKEVRGYGAEVLTPVSVTSAEALGGPDSPLFRLGLSDGRSVTARRLLVATGVRDELPDVAGLAEHWGETVLHCPYCHGWEVRDQPVALLASNGLAAHMGLLWSQWSDHVTLVTHTAPALDDARRARLEAAGVTVVDDRATAVTRDRDGALSGLTLAGGGSVPCRAVVVSPRSTVRLGPLAALGLEPTDVVMEGQVLGTQIETDPTGRSPVPGVWVAGNAAGINEHVVSSAAAGVRAGAVINMDLIEADTPAVPTPSRRSAR</sequence>
<name>A0A286DY50_9ACTN</name>
<dbReference type="InterPro" id="IPR036188">
    <property type="entry name" value="FAD/NAD-bd_sf"/>
</dbReference>
<accession>A0A286DY50</accession>
<evidence type="ECO:0000313" key="5">
    <source>
        <dbReference type="EMBL" id="SOD63592.1"/>
    </source>
</evidence>
<gene>
    <name evidence="5" type="ORF">SAMN06297387_111141</name>
</gene>
<dbReference type="AlphaFoldDB" id="A0A286DY50"/>
<protein>
    <submittedName>
        <fullName evidence="5">Thioredoxin reductase</fullName>
    </submittedName>
</protein>
<dbReference type="OrthoDB" id="9786503at2"/>
<evidence type="ECO:0000259" key="4">
    <source>
        <dbReference type="Pfam" id="PF07992"/>
    </source>
</evidence>
<dbReference type="Proteomes" id="UP000219072">
    <property type="component" value="Unassembled WGS sequence"/>
</dbReference>
<evidence type="ECO:0000256" key="3">
    <source>
        <dbReference type="ARBA" id="ARBA00048132"/>
    </source>
</evidence>
<reference evidence="5 6" key="1">
    <citation type="submission" date="2017-09" db="EMBL/GenBank/DDBJ databases">
        <authorList>
            <person name="Ehlers B."/>
            <person name="Leendertz F.H."/>
        </authorList>
    </citation>
    <scope>NUCLEOTIDE SEQUENCE [LARGE SCALE GENOMIC DNA]</scope>
    <source>
        <strain evidence="5 6">CGMCC 4.7095</strain>
    </source>
</reference>
<dbReference type="PANTHER" id="PTHR48105">
    <property type="entry name" value="THIOREDOXIN REDUCTASE 1-RELATED-RELATED"/>
    <property type="match status" value="1"/>
</dbReference>
<evidence type="ECO:0000256" key="2">
    <source>
        <dbReference type="ARBA" id="ARBA00023002"/>
    </source>
</evidence>
<comment type="catalytic activity">
    <reaction evidence="3">
        <text>[thioredoxin]-dithiol + NADP(+) = [thioredoxin]-disulfide + NADPH + H(+)</text>
        <dbReference type="Rhea" id="RHEA:20345"/>
        <dbReference type="Rhea" id="RHEA-COMP:10698"/>
        <dbReference type="Rhea" id="RHEA-COMP:10700"/>
        <dbReference type="ChEBI" id="CHEBI:15378"/>
        <dbReference type="ChEBI" id="CHEBI:29950"/>
        <dbReference type="ChEBI" id="CHEBI:50058"/>
        <dbReference type="ChEBI" id="CHEBI:57783"/>
        <dbReference type="ChEBI" id="CHEBI:58349"/>
        <dbReference type="EC" id="1.8.1.9"/>
    </reaction>
</comment>
<dbReference type="Gene3D" id="3.50.50.60">
    <property type="entry name" value="FAD/NAD(P)-binding domain"/>
    <property type="match status" value="2"/>
</dbReference>
<dbReference type="GO" id="GO:0004791">
    <property type="term" value="F:thioredoxin-disulfide reductase (NADPH) activity"/>
    <property type="evidence" value="ECO:0007669"/>
    <property type="project" value="UniProtKB-EC"/>
</dbReference>
<dbReference type="EMBL" id="OCNE01000011">
    <property type="protein sequence ID" value="SOD63592.1"/>
    <property type="molecule type" value="Genomic_DNA"/>
</dbReference>
<keyword evidence="6" id="KW-1185">Reference proteome</keyword>
<dbReference type="PRINTS" id="PR00469">
    <property type="entry name" value="PNDRDTASEII"/>
</dbReference>
<keyword evidence="2" id="KW-0560">Oxidoreductase</keyword>
<dbReference type="PRINTS" id="PR00368">
    <property type="entry name" value="FADPNR"/>
</dbReference>
<feature type="domain" description="FAD/NAD(P)-binding" evidence="4">
    <location>
        <begin position="16"/>
        <end position="306"/>
    </location>
</feature>
<proteinExistence type="predicted"/>
<evidence type="ECO:0000256" key="1">
    <source>
        <dbReference type="ARBA" id="ARBA00022630"/>
    </source>
</evidence>
<dbReference type="RefSeq" id="WP_097232050.1">
    <property type="nucleotide sequence ID" value="NZ_OCNE01000011.1"/>
</dbReference>
<dbReference type="Pfam" id="PF07992">
    <property type="entry name" value="Pyr_redox_2"/>
    <property type="match status" value="1"/>
</dbReference>
<dbReference type="SUPFAM" id="SSF51905">
    <property type="entry name" value="FAD/NAD(P)-binding domain"/>
    <property type="match status" value="1"/>
</dbReference>
<organism evidence="5 6">
    <name type="scientific">Streptomyces zhaozhouensis</name>
    <dbReference type="NCBI Taxonomy" id="1300267"/>
    <lineage>
        <taxon>Bacteria</taxon>
        <taxon>Bacillati</taxon>
        <taxon>Actinomycetota</taxon>
        <taxon>Actinomycetes</taxon>
        <taxon>Kitasatosporales</taxon>
        <taxon>Streptomycetaceae</taxon>
        <taxon>Streptomyces</taxon>
    </lineage>
</organism>
<dbReference type="InterPro" id="IPR050097">
    <property type="entry name" value="Ferredoxin-NADP_redctase_2"/>
</dbReference>